<feature type="domain" description="SEA" evidence="3">
    <location>
        <begin position="671"/>
        <end position="792"/>
    </location>
</feature>
<dbReference type="PROSITE" id="PS51257">
    <property type="entry name" value="PROKAR_LIPOPROTEIN"/>
    <property type="match status" value="1"/>
</dbReference>
<sequence length="1045" mass="115431">MTRKKLFTFGVPKIIFYIGLLCGCILNETVRDKTIYNYGIPSKPRISHQQKQFLKSIHVPEISFEVYGEFPTIKHFDLFEDEITSKYQKMSRFLNLREKRDLQNSEETFLSDQHSVLIKSRIHSPLKNWDDKLTDPQSKIYKLLSTSYCEFLLQSFWHANTSQFKQPKCTFIKFTKGSIILNAILTFNEANYSLLSTQDLSNLLIKGSEELINSIINDKNVSLGFNFNGDFSFRLTEIKEESTVLLPTSQPLSLSSLPLSITTTTTTTTTMIDANEMYSYMRSSMDEIQSSVNSSSDFMDTEQSLASTLSNDETIDTITYSVALNFTIQATNSSLTWDDDLLNTTSTTYQELSRNVCELLLAAMRSILSSLWIVECGTIKFRKGSIDVDAELILMANSSSFVTTLEPTSTVLNDINIIKGINEYVSTVDQNNTFGIYVDPNSSISLSFSSTLTRLNKSLEWDDSLLDPSSDLYQNYSAEICGLLLDSIYSTYIEGIINVNCTVVGFSRGSVVGNAVLVIDHSSTSGNFSSTEVTKDTVRNAVVAHIAELIAKGSEQVYFGTSSGLTVETVIHGATTEVITESQNTEDNKTTAETTTGTKEVTTETEITETDTTQTEVMQTESTTAETTTGTKEVTTETEITETDTTQTEVMQTESTTGNVLSYDSEGNLTKTVVIAVSSTLTRLNKSLEWDDSLLDPSSDLYQNYSAEICGLLLDSIYSTNIEGIINVNCTVVGFSRGSVVGNAVLVIDHSSTSGNFSSTEVTKDTVRNAVVAHIAEMVANGSEQVYFGTSSGLTVETVIHGATTEGITESQNTEDNKTMETTEISKTTFSKKNILELSMTVEILIGNQQTNWNSELSNKFSELYNSTAEKTCALIKASPQYITSIQFTIPTCTVLRFYPGSVKSDVQIIVEYIDNLNVTQTQILQAIQSGSQLYLIDLLKNQSIDSKSIISFKLIMQKETCSTIASKCSPHAQCIERSDGAVCVCNPMWVDLNMQQPGEQCIISPTVIALIVIGAILIIIIFAAGIYFALRTGRNGQRYIHSFA</sequence>
<dbReference type="InterPro" id="IPR036364">
    <property type="entry name" value="SEA_dom_sf"/>
</dbReference>
<protein>
    <recommendedName>
        <fullName evidence="3">SEA domain-containing protein</fullName>
    </recommendedName>
</protein>
<keyword evidence="2" id="KW-0472">Membrane</keyword>
<name>A0AA85A465_9TREM</name>
<feature type="domain" description="SEA" evidence="3">
    <location>
        <begin position="318"/>
        <end position="440"/>
    </location>
</feature>
<keyword evidence="2" id="KW-0812">Transmembrane</keyword>
<feature type="compositionally biased region" description="Low complexity" evidence="1">
    <location>
        <begin position="591"/>
        <end position="600"/>
    </location>
</feature>
<evidence type="ECO:0000256" key="1">
    <source>
        <dbReference type="SAM" id="MobiDB-lite"/>
    </source>
</evidence>
<dbReference type="Gene3D" id="3.30.70.960">
    <property type="entry name" value="SEA domain"/>
    <property type="match status" value="1"/>
</dbReference>
<organism evidence="4 5">
    <name type="scientific">Schistosoma margrebowiei</name>
    <dbReference type="NCBI Taxonomy" id="48269"/>
    <lineage>
        <taxon>Eukaryota</taxon>
        <taxon>Metazoa</taxon>
        <taxon>Spiralia</taxon>
        <taxon>Lophotrochozoa</taxon>
        <taxon>Platyhelminthes</taxon>
        <taxon>Trematoda</taxon>
        <taxon>Digenea</taxon>
        <taxon>Strigeidida</taxon>
        <taxon>Schistosomatoidea</taxon>
        <taxon>Schistosomatidae</taxon>
        <taxon>Schistosoma</taxon>
    </lineage>
</organism>
<evidence type="ECO:0000313" key="4">
    <source>
        <dbReference type="Proteomes" id="UP000050790"/>
    </source>
</evidence>
<evidence type="ECO:0000256" key="2">
    <source>
        <dbReference type="SAM" id="Phobius"/>
    </source>
</evidence>
<dbReference type="Proteomes" id="UP000050790">
    <property type="component" value="Unassembled WGS sequence"/>
</dbReference>
<accession>A0AA85A465</accession>
<dbReference type="AlphaFoldDB" id="A0AA85A465"/>
<proteinExistence type="predicted"/>
<evidence type="ECO:0000313" key="5">
    <source>
        <dbReference type="WBParaSite" id="SMRG1_63300.1"/>
    </source>
</evidence>
<evidence type="ECO:0000259" key="3">
    <source>
        <dbReference type="PROSITE" id="PS50024"/>
    </source>
</evidence>
<feature type="region of interest" description="Disordered" evidence="1">
    <location>
        <begin position="582"/>
        <end position="640"/>
    </location>
</feature>
<keyword evidence="2" id="KW-1133">Transmembrane helix</keyword>
<feature type="domain" description="SEA" evidence="3">
    <location>
        <begin position="444"/>
        <end position="562"/>
    </location>
</feature>
<feature type="transmembrane region" description="Helical" evidence="2">
    <location>
        <begin position="1008"/>
        <end position="1031"/>
    </location>
</feature>
<reference evidence="5" key="1">
    <citation type="submission" date="2023-11" db="UniProtKB">
        <authorList>
            <consortium name="WormBaseParasite"/>
        </authorList>
    </citation>
    <scope>IDENTIFICATION</scope>
</reference>
<feature type="compositionally biased region" description="Low complexity" evidence="1">
    <location>
        <begin position="610"/>
        <end position="633"/>
    </location>
</feature>
<dbReference type="Pfam" id="PF01390">
    <property type="entry name" value="SEA"/>
    <property type="match status" value="1"/>
</dbReference>
<dbReference type="PROSITE" id="PS50024">
    <property type="entry name" value="SEA"/>
    <property type="match status" value="3"/>
</dbReference>
<dbReference type="SUPFAM" id="SSF82671">
    <property type="entry name" value="SEA domain"/>
    <property type="match status" value="1"/>
</dbReference>
<dbReference type="WBParaSite" id="SMRG1_63300.1">
    <property type="protein sequence ID" value="SMRG1_63300.1"/>
    <property type="gene ID" value="SMRG1_63300"/>
</dbReference>
<dbReference type="InterPro" id="IPR000082">
    <property type="entry name" value="SEA_dom"/>
</dbReference>